<dbReference type="InterPro" id="IPR001584">
    <property type="entry name" value="Integrase_cat-core"/>
</dbReference>
<dbReference type="PROSITE" id="PS50994">
    <property type="entry name" value="INTEGRASE"/>
    <property type="match status" value="1"/>
</dbReference>
<proteinExistence type="predicted"/>
<dbReference type="Proteomes" id="UP000663879">
    <property type="component" value="Unassembled WGS sequence"/>
</dbReference>
<dbReference type="InterPro" id="IPR050951">
    <property type="entry name" value="Retrovirus_Pol_polyprotein"/>
</dbReference>
<protein>
    <recommendedName>
        <fullName evidence="1">Integrase catalytic domain-containing protein</fullName>
    </recommendedName>
</protein>
<dbReference type="Pfam" id="PF00665">
    <property type="entry name" value="rve"/>
    <property type="match status" value="1"/>
</dbReference>
<dbReference type="PANTHER" id="PTHR37984">
    <property type="entry name" value="PROTEIN CBG26694"/>
    <property type="match status" value="1"/>
</dbReference>
<organism evidence="2 3">
    <name type="scientific">Brachionus calyciflorus</name>
    <dbReference type="NCBI Taxonomy" id="104777"/>
    <lineage>
        <taxon>Eukaryota</taxon>
        <taxon>Metazoa</taxon>
        <taxon>Spiralia</taxon>
        <taxon>Gnathifera</taxon>
        <taxon>Rotifera</taxon>
        <taxon>Eurotatoria</taxon>
        <taxon>Monogononta</taxon>
        <taxon>Pseudotrocha</taxon>
        <taxon>Ploima</taxon>
        <taxon>Brachionidae</taxon>
        <taxon>Brachionus</taxon>
    </lineage>
</organism>
<sequence>MGRASLQPIITSRPFQLVTCDILGPLNTTERGAKYILVFMCLFTKWVEIFPIENMEASTVANCFIELICRHCFPESLLSDQGRNFESNLFKEVLELLDVHKLRTTPHHPQCDGQTERFNRTLISMLRTFINENQDDWDILLNKLAFAYRTAVHRATGYTPFEMVYGRQPKLPIDLFYENSSDPLELD</sequence>
<reference evidence="2" key="1">
    <citation type="submission" date="2021-02" db="EMBL/GenBank/DDBJ databases">
        <authorList>
            <person name="Nowell W R."/>
        </authorList>
    </citation>
    <scope>NUCLEOTIDE SEQUENCE</scope>
    <source>
        <strain evidence="2">Ploen Becks lab</strain>
    </source>
</reference>
<evidence type="ECO:0000313" key="2">
    <source>
        <dbReference type="EMBL" id="CAF0886715.1"/>
    </source>
</evidence>
<evidence type="ECO:0000313" key="3">
    <source>
        <dbReference type="Proteomes" id="UP000663879"/>
    </source>
</evidence>
<dbReference type="GO" id="GO:0015074">
    <property type="term" value="P:DNA integration"/>
    <property type="evidence" value="ECO:0007669"/>
    <property type="project" value="InterPro"/>
</dbReference>
<evidence type="ECO:0000259" key="1">
    <source>
        <dbReference type="PROSITE" id="PS50994"/>
    </source>
</evidence>
<dbReference type="EMBL" id="CAJNOC010001726">
    <property type="protein sequence ID" value="CAF0886715.1"/>
    <property type="molecule type" value="Genomic_DNA"/>
</dbReference>
<dbReference type="OrthoDB" id="10030726at2759"/>
<name>A0A813YMC0_9BILA</name>
<accession>A0A813YMC0</accession>
<dbReference type="FunFam" id="3.30.420.10:FF:000032">
    <property type="entry name" value="Retrovirus-related Pol polyprotein from transposon 297-like Protein"/>
    <property type="match status" value="1"/>
</dbReference>
<gene>
    <name evidence="2" type="ORF">OXX778_LOCUS10697</name>
</gene>
<dbReference type="InterPro" id="IPR036397">
    <property type="entry name" value="RNaseH_sf"/>
</dbReference>
<dbReference type="PANTHER" id="PTHR37984:SF15">
    <property type="entry name" value="INTEGRASE CATALYTIC DOMAIN-CONTAINING PROTEIN"/>
    <property type="match status" value="1"/>
</dbReference>
<comment type="caution">
    <text evidence="2">The sequence shown here is derived from an EMBL/GenBank/DDBJ whole genome shotgun (WGS) entry which is preliminary data.</text>
</comment>
<dbReference type="SUPFAM" id="SSF53098">
    <property type="entry name" value="Ribonuclease H-like"/>
    <property type="match status" value="1"/>
</dbReference>
<dbReference type="GO" id="GO:0003676">
    <property type="term" value="F:nucleic acid binding"/>
    <property type="evidence" value="ECO:0007669"/>
    <property type="project" value="InterPro"/>
</dbReference>
<dbReference type="InterPro" id="IPR012337">
    <property type="entry name" value="RNaseH-like_sf"/>
</dbReference>
<dbReference type="Gene3D" id="3.30.420.10">
    <property type="entry name" value="Ribonuclease H-like superfamily/Ribonuclease H"/>
    <property type="match status" value="1"/>
</dbReference>
<feature type="domain" description="Integrase catalytic" evidence="1">
    <location>
        <begin position="10"/>
        <end position="168"/>
    </location>
</feature>
<dbReference type="AlphaFoldDB" id="A0A813YMC0"/>
<keyword evidence="3" id="KW-1185">Reference proteome</keyword>